<keyword evidence="2" id="KW-1185">Reference proteome</keyword>
<accession>B6V2Z6</accession>
<protein>
    <submittedName>
        <fullName evidence="1">Gp34.71</fullName>
    </submittedName>
</protein>
<dbReference type="EMBL" id="FJ230960">
    <property type="protein sequence ID" value="ACI91095.1"/>
    <property type="molecule type" value="Genomic_DNA"/>
</dbReference>
<evidence type="ECO:0000313" key="1">
    <source>
        <dbReference type="EMBL" id="ACI91095.1"/>
    </source>
</evidence>
<dbReference type="InterPro" id="IPR036410">
    <property type="entry name" value="HSP_DnaJ_Cys-rich_dom_sf"/>
</dbReference>
<dbReference type="SUPFAM" id="SSF57938">
    <property type="entry name" value="DnaJ/Hsp40 cysteine-rich domain"/>
    <property type="match status" value="1"/>
</dbReference>
<organism evidence="1 2">
    <name type="scientific">Bacillus phage SP01</name>
    <name type="common">Bacteriophage SP01</name>
    <dbReference type="NCBI Taxonomy" id="2884427"/>
    <lineage>
        <taxon>Viruses</taxon>
        <taxon>Duplodnaviria</taxon>
        <taxon>Heunggongvirae</taxon>
        <taxon>Uroviricota</taxon>
        <taxon>Caudoviricetes</taxon>
        <taxon>Herelleviridae</taxon>
        <taxon>Spounavirinae</taxon>
        <taxon>Okubovirus</taxon>
        <taxon>Okubovirus SPO1</taxon>
    </lineage>
</organism>
<name>B6V2Z6_BPSP1</name>
<gene>
    <name evidence="1" type="primary">34.71</name>
    <name evidence="1" type="ORF">SPO1_195</name>
</gene>
<dbReference type="RefSeq" id="YP_002300466.1">
    <property type="nucleotide sequence ID" value="NC_011421.1"/>
</dbReference>
<reference evidence="1 2" key="1">
    <citation type="journal article" date="2009" name="J. Mol. Biol.">
        <title>The genome of Bacillus subtilis bacteriophage SPO1.</title>
        <authorList>
            <person name="Stewart C.R."/>
            <person name="Casjens S.R."/>
            <person name="Cresawn S.G."/>
            <person name="Houtz J.M."/>
            <person name="Smith A.L."/>
            <person name="Ford M.E."/>
            <person name="Peebles C.L."/>
            <person name="Hatfull G.F."/>
            <person name="Hendrix R.W."/>
            <person name="Huang W.M."/>
            <person name="Pedulla M.L."/>
        </authorList>
    </citation>
    <scope>NUCLEOTIDE SEQUENCE [LARGE SCALE GENOMIC DNA]</scope>
</reference>
<evidence type="ECO:0000313" key="2">
    <source>
        <dbReference type="Proteomes" id="UP000001590"/>
    </source>
</evidence>
<sequence length="62" mass="7099">MKAHIFKQVYDGYREIEVSPEEMFCTLPCEDCSGEGFFWITDEDYQVCVECKGSGSVYVSLV</sequence>
<proteinExistence type="predicted"/>
<dbReference type="Gene3D" id="6.20.20.10">
    <property type="match status" value="1"/>
</dbReference>
<organismHost>
    <name type="scientific">Bacillus subtilis</name>
    <dbReference type="NCBI Taxonomy" id="1423"/>
</organismHost>
<dbReference type="KEGG" id="vg:7009184"/>
<dbReference type="Proteomes" id="UP000001590">
    <property type="component" value="Segment"/>
</dbReference>
<dbReference type="GeneID" id="7009184"/>